<dbReference type="EMBL" id="RYZZ01000038">
    <property type="protein sequence ID" value="RUQ25796.1"/>
    <property type="molecule type" value="Genomic_DNA"/>
</dbReference>
<evidence type="ECO:0000313" key="9">
    <source>
        <dbReference type="EMBL" id="RUQ25796.1"/>
    </source>
</evidence>
<evidence type="ECO:0000256" key="7">
    <source>
        <dbReference type="RuleBase" id="RU363032"/>
    </source>
</evidence>
<accession>A0A3S0V7Y6</accession>
<feature type="transmembrane region" description="Helical" evidence="7">
    <location>
        <begin position="103"/>
        <end position="124"/>
    </location>
</feature>
<organism evidence="9 10">
    <name type="scientific">Peribacillus cavernae</name>
    <dbReference type="NCBI Taxonomy" id="1674310"/>
    <lineage>
        <taxon>Bacteria</taxon>
        <taxon>Bacillati</taxon>
        <taxon>Bacillota</taxon>
        <taxon>Bacilli</taxon>
        <taxon>Bacillales</taxon>
        <taxon>Bacillaceae</taxon>
        <taxon>Peribacillus</taxon>
    </lineage>
</organism>
<dbReference type="CDD" id="cd06261">
    <property type="entry name" value="TM_PBP2"/>
    <property type="match status" value="1"/>
</dbReference>
<evidence type="ECO:0000256" key="1">
    <source>
        <dbReference type="ARBA" id="ARBA00004651"/>
    </source>
</evidence>
<dbReference type="PANTHER" id="PTHR43163:SF6">
    <property type="entry name" value="DIPEPTIDE TRANSPORT SYSTEM PERMEASE PROTEIN DPPB-RELATED"/>
    <property type="match status" value="1"/>
</dbReference>
<feature type="domain" description="ABC transmembrane type-1" evidence="8">
    <location>
        <begin position="97"/>
        <end position="327"/>
    </location>
</feature>
<evidence type="ECO:0000256" key="4">
    <source>
        <dbReference type="ARBA" id="ARBA00022692"/>
    </source>
</evidence>
<sequence length="336" mass="37011">MRIAKYLGKRLLTFIPLLIGVILVVFVLVRLLPGDPATRLAGNFAYGDTIAALRESMGLDKPIWQQFFIYLGNVLQGNLGESWFTNKPILDDLIVRFPATLELITLSILFSIAIGVPLGIVAAIKPKSIFSRISTGYGFFAGSIADFWFGLMLVFVFFTTLNWFPAPIGRLDLTITPPLQITGFLVIDSLLAGNWNALMNSIAHLALPVLTLGLINVAPIMKMTLSSMKEVMESDFINHAKVLGLSDKKVMRYALRNSLPSIVTILGVIYGSLLGGAVLVETVFGWGGLGQYVTQALVNKDYSAIQGFVLVATIFSLFIYLFVDLIYMIFDPRIKF</sequence>
<feature type="transmembrane region" description="Helical" evidence="7">
    <location>
        <begin position="304"/>
        <end position="330"/>
    </location>
</feature>
<keyword evidence="2 7" id="KW-0813">Transport</keyword>
<dbReference type="SUPFAM" id="SSF161098">
    <property type="entry name" value="MetI-like"/>
    <property type="match status" value="1"/>
</dbReference>
<dbReference type="Proteomes" id="UP000267430">
    <property type="component" value="Unassembled WGS sequence"/>
</dbReference>
<dbReference type="InterPro" id="IPR000515">
    <property type="entry name" value="MetI-like"/>
</dbReference>
<dbReference type="InterPro" id="IPR045621">
    <property type="entry name" value="BPD_transp_1_N"/>
</dbReference>
<keyword evidence="6 7" id="KW-0472">Membrane</keyword>
<dbReference type="InterPro" id="IPR035906">
    <property type="entry name" value="MetI-like_sf"/>
</dbReference>
<dbReference type="AlphaFoldDB" id="A0A3S0V7Y6"/>
<gene>
    <name evidence="9" type="ORF">ELQ35_19565</name>
</gene>
<dbReference type="GO" id="GO:0005886">
    <property type="term" value="C:plasma membrane"/>
    <property type="evidence" value="ECO:0007669"/>
    <property type="project" value="UniProtKB-SubCell"/>
</dbReference>
<keyword evidence="5 7" id="KW-1133">Transmembrane helix</keyword>
<comment type="subcellular location">
    <subcellularLocation>
        <location evidence="1 7">Cell membrane</location>
        <topology evidence="1 7">Multi-pass membrane protein</topology>
    </subcellularLocation>
</comment>
<dbReference type="PANTHER" id="PTHR43163">
    <property type="entry name" value="DIPEPTIDE TRANSPORT SYSTEM PERMEASE PROTEIN DPPB-RELATED"/>
    <property type="match status" value="1"/>
</dbReference>
<protein>
    <submittedName>
        <fullName evidence="9">ABC transporter permease</fullName>
    </submittedName>
</protein>
<feature type="transmembrane region" description="Helical" evidence="7">
    <location>
        <begin position="136"/>
        <end position="158"/>
    </location>
</feature>
<evidence type="ECO:0000256" key="6">
    <source>
        <dbReference type="ARBA" id="ARBA00023136"/>
    </source>
</evidence>
<dbReference type="OrthoDB" id="9773683at2"/>
<evidence type="ECO:0000256" key="3">
    <source>
        <dbReference type="ARBA" id="ARBA00022475"/>
    </source>
</evidence>
<evidence type="ECO:0000256" key="5">
    <source>
        <dbReference type="ARBA" id="ARBA00022989"/>
    </source>
</evidence>
<name>A0A3S0V7Y6_9BACI</name>
<feature type="transmembrane region" description="Helical" evidence="7">
    <location>
        <begin position="259"/>
        <end position="284"/>
    </location>
</feature>
<proteinExistence type="inferred from homology"/>
<feature type="transmembrane region" description="Helical" evidence="7">
    <location>
        <begin position="202"/>
        <end position="221"/>
    </location>
</feature>
<evidence type="ECO:0000259" key="8">
    <source>
        <dbReference type="PROSITE" id="PS50928"/>
    </source>
</evidence>
<comment type="caution">
    <text evidence="9">The sequence shown here is derived from an EMBL/GenBank/DDBJ whole genome shotgun (WGS) entry which is preliminary data.</text>
</comment>
<feature type="transmembrane region" description="Helical" evidence="7">
    <location>
        <begin position="12"/>
        <end position="32"/>
    </location>
</feature>
<dbReference type="PROSITE" id="PS50928">
    <property type="entry name" value="ABC_TM1"/>
    <property type="match status" value="1"/>
</dbReference>
<keyword evidence="3" id="KW-1003">Cell membrane</keyword>
<comment type="similarity">
    <text evidence="7">Belongs to the binding-protein-dependent transport system permease family.</text>
</comment>
<dbReference type="Pfam" id="PF00528">
    <property type="entry name" value="BPD_transp_1"/>
    <property type="match status" value="1"/>
</dbReference>
<keyword evidence="10" id="KW-1185">Reference proteome</keyword>
<evidence type="ECO:0000313" key="10">
    <source>
        <dbReference type="Proteomes" id="UP000267430"/>
    </source>
</evidence>
<dbReference type="Pfam" id="PF19300">
    <property type="entry name" value="BPD_transp_1_N"/>
    <property type="match status" value="1"/>
</dbReference>
<dbReference type="GO" id="GO:0071916">
    <property type="term" value="F:dipeptide transmembrane transporter activity"/>
    <property type="evidence" value="ECO:0007669"/>
    <property type="project" value="TreeGrafter"/>
</dbReference>
<evidence type="ECO:0000256" key="2">
    <source>
        <dbReference type="ARBA" id="ARBA00022448"/>
    </source>
</evidence>
<dbReference type="RefSeq" id="WP_126866870.1">
    <property type="nucleotide sequence ID" value="NZ_JAUSTX010000040.1"/>
</dbReference>
<keyword evidence="4 7" id="KW-0812">Transmembrane</keyword>
<reference evidence="9 10" key="1">
    <citation type="submission" date="2018-12" db="EMBL/GenBank/DDBJ databases">
        <title>Bacillus chawlae sp. nov., Bacillus glennii sp. nov., and Bacillus saganii sp. nov. Isolated from the Vehicle Assembly Building at Kennedy Space Center where the Viking Spacecraft were Assembled.</title>
        <authorList>
            <person name="Seuylemezian A."/>
            <person name="Vaishampayan P."/>
        </authorList>
    </citation>
    <scope>NUCLEOTIDE SEQUENCE [LARGE SCALE GENOMIC DNA]</scope>
    <source>
        <strain evidence="9 10">L5</strain>
    </source>
</reference>
<dbReference type="Gene3D" id="1.10.3720.10">
    <property type="entry name" value="MetI-like"/>
    <property type="match status" value="1"/>
</dbReference>